<keyword evidence="4 7" id="KW-0812">Transmembrane</keyword>
<feature type="transmembrane region" description="Helical" evidence="7">
    <location>
        <begin position="226"/>
        <end position="249"/>
    </location>
</feature>
<evidence type="ECO:0000259" key="8">
    <source>
        <dbReference type="PROSITE" id="PS50850"/>
    </source>
</evidence>
<evidence type="ECO:0000256" key="6">
    <source>
        <dbReference type="ARBA" id="ARBA00023136"/>
    </source>
</evidence>
<dbReference type="EMBL" id="JAGFNP010000004">
    <property type="protein sequence ID" value="MBO3733045.1"/>
    <property type="molecule type" value="Genomic_DNA"/>
</dbReference>
<sequence>MTTAERAGRELLGHTGFRRWYAARTTSLAGTAASGVAVPVLVWEATGSAAATAASSGLSLAPYLLFGLIAGAYADRVDRRRLMVGADAAAAALLATVPLAGALGTVSAAHMLAVVVLTGTAFVWFDAAAFGALPQIVGRDRLQQANSLIFATTTVVGIAAPALGGLLAATAGPEAVIGANALTFAASALLLRGIDIPAQQRAERTAIRADIAEGLRYIWTEKRIRALTFAGFGIAFTGGGALGLIVVHADELLDVRDWKLGLLYSATAIGSLLGALLLSRMTSRFGHGPVSIAAYTVELAMITALAAAGPGWAGYALAAAAWVVWDLAHTTAVVNGITVRQLLTPDALQGRVNTTGRMIAWGGAPIGAIAAGALADAVGVQHAFLLLTIPVGVGILLLVASPVRRLKKIEGP</sequence>
<feature type="transmembrane region" description="Helical" evidence="7">
    <location>
        <begin position="82"/>
        <end position="103"/>
    </location>
</feature>
<dbReference type="InterPro" id="IPR010290">
    <property type="entry name" value="TM_effector"/>
</dbReference>
<evidence type="ECO:0000256" key="3">
    <source>
        <dbReference type="ARBA" id="ARBA00022475"/>
    </source>
</evidence>
<comment type="subcellular location">
    <subcellularLocation>
        <location evidence="1">Cell membrane</location>
        <topology evidence="1">Multi-pass membrane protein</topology>
    </subcellularLocation>
</comment>
<dbReference type="Proteomes" id="UP000681341">
    <property type="component" value="Unassembled WGS sequence"/>
</dbReference>
<protein>
    <submittedName>
        <fullName evidence="9">MFS transporter</fullName>
    </submittedName>
</protein>
<keyword evidence="10" id="KW-1185">Reference proteome</keyword>
<feature type="transmembrane region" description="Helical" evidence="7">
    <location>
        <begin position="175"/>
        <end position="194"/>
    </location>
</feature>
<feature type="transmembrane region" description="Helical" evidence="7">
    <location>
        <begin position="290"/>
        <end position="309"/>
    </location>
</feature>
<dbReference type="PANTHER" id="PTHR23513">
    <property type="entry name" value="INTEGRAL MEMBRANE EFFLUX PROTEIN-RELATED"/>
    <property type="match status" value="1"/>
</dbReference>
<feature type="transmembrane region" description="Helical" evidence="7">
    <location>
        <begin position="21"/>
        <end position="43"/>
    </location>
</feature>
<feature type="transmembrane region" description="Helical" evidence="7">
    <location>
        <begin position="109"/>
        <end position="133"/>
    </location>
</feature>
<gene>
    <name evidence="9" type="ORF">J5V16_09445</name>
</gene>
<dbReference type="Pfam" id="PF05977">
    <property type="entry name" value="MFS_3"/>
    <property type="match status" value="1"/>
</dbReference>
<evidence type="ECO:0000256" key="2">
    <source>
        <dbReference type="ARBA" id="ARBA00022448"/>
    </source>
</evidence>
<feature type="transmembrane region" description="Helical" evidence="7">
    <location>
        <begin position="315"/>
        <end position="337"/>
    </location>
</feature>
<feature type="transmembrane region" description="Helical" evidence="7">
    <location>
        <begin position="381"/>
        <end position="400"/>
    </location>
</feature>
<keyword evidence="2" id="KW-0813">Transport</keyword>
<feature type="transmembrane region" description="Helical" evidence="7">
    <location>
        <begin position="145"/>
        <end position="169"/>
    </location>
</feature>
<keyword evidence="5 7" id="KW-1133">Transmembrane helix</keyword>
<dbReference type="SUPFAM" id="SSF103473">
    <property type="entry name" value="MFS general substrate transporter"/>
    <property type="match status" value="1"/>
</dbReference>
<dbReference type="Gene3D" id="1.20.1250.20">
    <property type="entry name" value="MFS general substrate transporter like domains"/>
    <property type="match status" value="1"/>
</dbReference>
<reference evidence="9 10" key="1">
    <citation type="submission" date="2021-03" db="EMBL/GenBank/DDBJ databases">
        <title>Glycomyces sp. nov., a novel actinomycete isolated from soil.</title>
        <authorList>
            <person name="Yang X."/>
            <person name="Xu X."/>
        </authorList>
    </citation>
    <scope>NUCLEOTIDE SEQUENCE [LARGE SCALE GENOMIC DNA]</scope>
    <source>
        <strain evidence="9 10">NEAU-S30</strain>
    </source>
</reference>
<evidence type="ECO:0000256" key="1">
    <source>
        <dbReference type="ARBA" id="ARBA00004651"/>
    </source>
</evidence>
<comment type="caution">
    <text evidence="9">The sequence shown here is derived from an EMBL/GenBank/DDBJ whole genome shotgun (WGS) entry which is preliminary data.</text>
</comment>
<proteinExistence type="predicted"/>
<evidence type="ECO:0000313" key="9">
    <source>
        <dbReference type="EMBL" id="MBO3733045.1"/>
    </source>
</evidence>
<keyword evidence="3" id="KW-1003">Cell membrane</keyword>
<evidence type="ECO:0000256" key="7">
    <source>
        <dbReference type="SAM" id="Phobius"/>
    </source>
</evidence>
<organism evidence="9 10">
    <name type="scientific">Glycomyces niveus</name>
    <dbReference type="NCBI Taxonomy" id="2820287"/>
    <lineage>
        <taxon>Bacteria</taxon>
        <taxon>Bacillati</taxon>
        <taxon>Actinomycetota</taxon>
        <taxon>Actinomycetes</taxon>
        <taxon>Glycomycetales</taxon>
        <taxon>Glycomycetaceae</taxon>
        <taxon>Glycomyces</taxon>
    </lineage>
</organism>
<evidence type="ECO:0000256" key="5">
    <source>
        <dbReference type="ARBA" id="ARBA00022989"/>
    </source>
</evidence>
<feature type="transmembrane region" description="Helical" evidence="7">
    <location>
        <begin position="261"/>
        <end position="278"/>
    </location>
</feature>
<dbReference type="PROSITE" id="PS50850">
    <property type="entry name" value="MFS"/>
    <property type="match status" value="1"/>
</dbReference>
<evidence type="ECO:0000313" key="10">
    <source>
        <dbReference type="Proteomes" id="UP000681341"/>
    </source>
</evidence>
<keyword evidence="6 7" id="KW-0472">Membrane</keyword>
<accession>A0ABS3U2P2</accession>
<feature type="transmembrane region" description="Helical" evidence="7">
    <location>
        <begin position="358"/>
        <end position="375"/>
    </location>
</feature>
<dbReference type="PANTHER" id="PTHR23513:SF6">
    <property type="entry name" value="MAJOR FACILITATOR SUPERFAMILY ASSOCIATED DOMAIN-CONTAINING PROTEIN"/>
    <property type="match status" value="1"/>
</dbReference>
<feature type="domain" description="Major facilitator superfamily (MFS) profile" evidence="8">
    <location>
        <begin position="181"/>
        <end position="412"/>
    </location>
</feature>
<dbReference type="InterPro" id="IPR036259">
    <property type="entry name" value="MFS_trans_sf"/>
</dbReference>
<feature type="transmembrane region" description="Helical" evidence="7">
    <location>
        <begin position="49"/>
        <end position="70"/>
    </location>
</feature>
<name>A0ABS3U2P2_9ACTN</name>
<evidence type="ECO:0000256" key="4">
    <source>
        <dbReference type="ARBA" id="ARBA00022692"/>
    </source>
</evidence>
<dbReference type="InterPro" id="IPR020846">
    <property type="entry name" value="MFS_dom"/>
</dbReference>
<dbReference type="CDD" id="cd06173">
    <property type="entry name" value="MFS_MefA_like"/>
    <property type="match status" value="1"/>
</dbReference>
<dbReference type="RefSeq" id="WP_208495854.1">
    <property type="nucleotide sequence ID" value="NZ_JAGFNP010000004.1"/>
</dbReference>